<dbReference type="GO" id="GO:0006357">
    <property type="term" value="P:regulation of transcription by RNA polymerase II"/>
    <property type="evidence" value="ECO:0007669"/>
    <property type="project" value="TreeGrafter"/>
</dbReference>
<dbReference type="Proteomes" id="UP000838756">
    <property type="component" value="Unassembled WGS sequence"/>
</dbReference>
<evidence type="ECO:0000259" key="3">
    <source>
        <dbReference type="PROSITE" id="PS51031"/>
    </source>
</evidence>
<reference evidence="4" key="1">
    <citation type="submission" date="2022-03" db="EMBL/GenBank/DDBJ databases">
        <authorList>
            <person name="Lindestad O."/>
        </authorList>
    </citation>
    <scope>NUCLEOTIDE SEQUENCE</scope>
</reference>
<dbReference type="EMBL" id="CAKXAJ010013805">
    <property type="protein sequence ID" value="CAH2216052.1"/>
    <property type="molecule type" value="Genomic_DNA"/>
</dbReference>
<accession>A0A8S4QMZ2</accession>
<sequence length="220" mass="25452">MGALCSPSRQRLRLLQIRAVKLVEECQKKWKKIRDNYRKAVKARTDSSGSAGGKRRPIRYEKELQFLRPFIQERQQVSNLDSSTDETTQSDQTADILSPRPLSELSNHSRPPLEPVSKSAELIERFLNNKEQEQKDHVQSFFMSMATTVKTLPPYLQTKIKRDVFKIINDAEEQYQKALLEDNSYVSNSHFDSPETYTQLTQNTYPSIQNYNTTATYVPS</sequence>
<feature type="compositionally biased region" description="Low complexity" evidence="2">
    <location>
        <begin position="81"/>
        <end position="95"/>
    </location>
</feature>
<dbReference type="PANTHER" id="PTHR12243">
    <property type="entry name" value="MADF DOMAIN TRANSCRIPTION FACTOR"/>
    <property type="match status" value="1"/>
</dbReference>
<dbReference type="Pfam" id="PF02944">
    <property type="entry name" value="BESS"/>
    <property type="match status" value="1"/>
</dbReference>
<organism evidence="4 5">
    <name type="scientific">Pararge aegeria aegeria</name>
    <dbReference type="NCBI Taxonomy" id="348720"/>
    <lineage>
        <taxon>Eukaryota</taxon>
        <taxon>Metazoa</taxon>
        <taxon>Ecdysozoa</taxon>
        <taxon>Arthropoda</taxon>
        <taxon>Hexapoda</taxon>
        <taxon>Insecta</taxon>
        <taxon>Pterygota</taxon>
        <taxon>Neoptera</taxon>
        <taxon>Endopterygota</taxon>
        <taxon>Lepidoptera</taxon>
        <taxon>Glossata</taxon>
        <taxon>Ditrysia</taxon>
        <taxon>Papilionoidea</taxon>
        <taxon>Nymphalidae</taxon>
        <taxon>Satyrinae</taxon>
        <taxon>Satyrini</taxon>
        <taxon>Parargina</taxon>
        <taxon>Pararge</taxon>
    </lineage>
</organism>
<keyword evidence="5" id="KW-1185">Reference proteome</keyword>
<keyword evidence="1" id="KW-0539">Nucleus</keyword>
<dbReference type="GO" id="GO:0005667">
    <property type="term" value="C:transcription regulator complex"/>
    <property type="evidence" value="ECO:0007669"/>
    <property type="project" value="TreeGrafter"/>
</dbReference>
<name>A0A8S4QMZ2_9NEOP</name>
<dbReference type="InterPro" id="IPR004210">
    <property type="entry name" value="BESS_motif"/>
</dbReference>
<gene>
    <name evidence="4" type="primary">jg23405</name>
    <name evidence="4" type="ORF">PAEG_LOCUS4122</name>
</gene>
<dbReference type="InterPro" id="IPR039353">
    <property type="entry name" value="TF_Adf1"/>
</dbReference>
<evidence type="ECO:0000313" key="4">
    <source>
        <dbReference type="EMBL" id="CAH2216052.1"/>
    </source>
</evidence>
<evidence type="ECO:0000256" key="1">
    <source>
        <dbReference type="PROSITE-ProRule" id="PRU00371"/>
    </source>
</evidence>
<comment type="subcellular location">
    <subcellularLocation>
        <location evidence="1">Nucleus</location>
    </subcellularLocation>
</comment>
<dbReference type="AlphaFoldDB" id="A0A8S4QMZ2"/>
<comment type="caution">
    <text evidence="4">The sequence shown here is derived from an EMBL/GenBank/DDBJ whole genome shotgun (WGS) entry which is preliminary data.</text>
</comment>
<feature type="non-terminal residue" evidence="4">
    <location>
        <position position="1"/>
    </location>
</feature>
<protein>
    <submittedName>
        <fullName evidence="4">Jg23405 protein</fullName>
    </submittedName>
</protein>
<dbReference type="OrthoDB" id="8062432at2759"/>
<dbReference type="GO" id="GO:0003677">
    <property type="term" value="F:DNA binding"/>
    <property type="evidence" value="ECO:0007669"/>
    <property type="project" value="InterPro"/>
</dbReference>
<evidence type="ECO:0000313" key="5">
    <source>
        <dbReference type="Proteomes" id="UP000838756"/>
    </source>
</evidence>
<dbReference type="PROSITE" id="PS51031">
    <property type="entry name" value="BESS"/>
    <property type="match status" value="1"/>
</dbReference>
<proteinExistence type="predicted"/>
<dbReference type="InterPro" id="IPR006578">
    <property type="entry name" value="MADF-dom"/>
</dbReference>
<dbReference type="PANTHER" id="PTHR12243:SF67">
    <property type="entry name" value="COREPRESSOR OF PANGOLIN, ISOFORM A-RELATED"/>
    <property type="match status" value="1"/>
</dbReference>
<feature type="region of interest" description="Disordered" evidence="2">
    <location>
        <begin position="77"/>
        <end position="115"/>
    </location>
</feature>
<dbReference type="Pfam" id="PF10545">
    <property type="entry name" value="MADF_DNA_bdg"/>
    <property type="match status" value="1"/>
</dbReference>
<feature type="domain" description="BESS" evidence="3">
    <location>
        <begin position="135"/>
        <end position="174"/>
    </location>
</feature>
<evidence type="ECO:0000256" key="2">
    <source>
        <dbReference type="SAM" id="MobiDB-lite"/>
    </source>
</evidence>
<dbReference type="GO" id="GO:0005634">
    <property type="term" value="C:nucleus"/>
    <property type="evidence" value="ECO:0007669"/>
    <property type="project" value="UniProtKB-SubCell"/>
</dbReference>